<keyword evidence="5 6" id="KW-0472">Membrane</keyword>
<evidence type="ECO:0000256" key="6">
    <source>
        <dbReference type="SAM" id="Phobius"/>
    </source>
</evidence>
<keyword evidence="3 6" id="KW-0812">Transmembrane</keyword>
<dbReference type="Proteomes" id="UP001062901">
    <property type="component" value="Unassembled WGS sequence"/>
</dbReference>
<feature type="transmembrane region" description="Helical" evidence="6">
    <location>
        <begin position="232"/>
        <end position="250"/>
    </location>
</feature>
<feature type="transmembrane region" description="Helical" evidence="6">
    <location>
        <begin position="426"/>
        <end position="445"/>
    </location>
</feature>
<dbReference type="PANTHER" id="PTHR43243:SF4">
    <property type="entry name" value="CATIONIC AMINO ACID TRANSPORTER 4"/>
    <property type="match status" value="1"/>
</dbReference>
<dbReference type="PANTHER" id="PTHR43243">
    <property type="entry name" value="INNER MEMBRANE TRANSPORTER YGJI-RELATED"/>
    <property type="match status" value="1"/>
</dbReference>
<dbReference type="Gene3D" id="1.20.1740.10">
    <property type="entry name" value="Amino acid/polyamine transporter I"/>
    <property type="match status" value="1"/>
</dbReference>
<dbReference type="EMBL" id="BAQD01000043">
    <property type="protein sequence ID" value="GBQ07821.1"/>
    <property type="molecule type" value="Genomic_DNA"/>
</dbReference>
<feature type="transmembrane region" description="Helical" evidence="6">
    <location>
        <begin position="58"/>
        <end position="80"/>
    </location>
</feature>
<keyword evidence="2" id="KW-0813">Transport</keyword>
<accession>A0ABQ0P0K2</accession>
<feature type="transmembrane region" description="Helical" evidence="6">
    <location>
        <begin position="451"/>
        <end position="469"/>
    </location>
</feature>
<evidence type="ECO:0000256" key="5">
    <source>
        <dbReference type="ARBA" id="ARBA00023136"/>
    </source>
</evidence>
<feature type="transmembrane region" description="Helical" evidence="6">
    <location>
        <begin position="160"/>
        <end position="179"/>
    </location>
</feature>
<evidence type="ECO:0000256" key="1">
    <source>
        <dbReference type="ARBA" id="ARBA00004141"/>
    </source>
</evidence>
<dbReference type="InterPro" id="IPR002293">
    <property type="entry name" value="AA/rel_permease1"/>
</dbReference>
<evidence type="ECO:0000313" key="7">
    <source>
        <dbReference type="EMBL" id="GBQ07821.1"/>
    </source>
</evidence>
<dbReference type="PIRSF" id="PIRSF006060">
    <property type="entry name" value="AA_transporter"/>
    <property type="match status" value="1"/>
</dbReference>
<comment type="subcellular location">
    <subcellularLocation>
        <location evidence="1">Membrane</location>
        <topology evidence="1">Multi-pass membrane protein</topology>
    </subcellularLocation>
</comment>
<evidence type="ECO:0000256" key="2">
    <source>
        <dbReference type="ARBA" id="ARBA00022448"/>
    </source>
</evidence>
<sequence>MTTSFWRIKPITADTKPTTGLKPVMGPWQLMALGIGVTVGAGLFSLTGVAAGQHAGPAVVLSFIIAAIACGFAGLCYAELAGMLPVAGSAYSYAYSSMGELVAWIIGWDLILEYTVAAAAVASSWSGYFSSLLRGWGLYIDPRLLAPPMTPVTLSDGQVVHAWFNAPSVFILFIVTALLMRGTSESSTVNAIIVAIKLLIVAIVTIVCLPHIHATNFQPFVPHNTGHFGHFGFSGIMQAASMIFFAYIGFDTVSTAAQDSRNPQRDLPISLIGSLLICAVIYVVFSSVLVGVVNYKDLAHDPNPVATVMDSIHMPALSAFVKLGIALGYMSVIYGMMLGQSRVSLALAHDGLLPPCFAKLNARCKTPWTSHIITALASSILAACLPIGILGAMTSIGTLLAFVIVSVGVMILRYKAPNAPRRFRVPGGNILIPSLGALACLIVMLSMDGLTWGRLVIWLLIGGVVYGLYGRHHSLLKNNTPH</sequence>
<comment type="caution">
    <text evidence="7">The sequence shown here is derived from an EMBL/GenBank/DDBJ whole genome shotgun (WGS) entry which is preliminary data.</text>
</comment>
<feature type="transmembrane region" description="Helical" evidence="6">
    <location>
        <begin position="30"/>
        <end position="52"/>
    </location>
</feature>
<proteinExistence type="predicted"/>
<keyword evidence="8" id="KW-1185">Reference proteome</keyword>
<evidence type="ECO:0000256" key="3">
    <source>
        <dbReference type="ARBA" id="ARBA00022692"/>
    </source>
</evidence>
<feature type="transmembrane region" description="Helical" evidence="6">
    <location>
        <begin position="271"/>
        <end position="292"/>
    </location>
</feature>
<dbReference type="Pfam" id="PF13520">
    <property type="entry name" value="AA_permease_2"/>
    <property type="match status" value="1"/>
</dbReference>
<organism evidence="7 8">
    <name type="scientific">Saccharibacter floricola DSM 15669</name>
    <dbReference type="NCBI Taxonomy" id="1123227"/>
    <lineage>
        <taxon>Bacteria</taxon>
        <taxon>Pseudomonadati</taxon>
        <taxon>Pseudomonadota</taxon>
        <taxon>Alphaproteobacteria</taxon>
        <taxon>Acetobacterales</taxon>
        <taxon>Acetobacteraceae</taxon>
        <taxon>Saccharibacter</taxon>
    </lineage>
</organism>
<evidence type="ECO:0000256" key="4">
    <source>
        <dbReference type="ARBA" id="ARBA00022989"/>
    </source>
</evidence>
<dbReference type="RefSeq" id="WP_018979365.1">
    <property type="nucleotide sequence ID" value="NZ_BAQD01000043.1"/>
</dbReference>
<keyword evidence="4 6" id="KW-1133">Transmembrane helix</keyword>
<name>A0ABQ0P0K2_9PROT</name>
<feature type="transmembrane region" description="Helical" evidence="6">
    <location>
        <begin position="312"/>
        <end position="334"/>
    </location>
</feature>
<protein>
    <submittedName>
        <fullName evidence="7">Amino acid transporter</fullName>
    </submittedName>
</protein>
<feature type="transmembrane region" description="Helical" evidence="6">
    <location>
        <begin position="368"/>
        <end position="390"/>
    </location>
</feature>
<evidence type="ECO:0000313" key="8">
    <source>
        <dbReference type="Proteomes" id="UP001062901"/>
    </source>
</evidence>
<feature type="transmembrane region" description="Helical" evidence="6">
    <location>
        <begin position="396"/>
        <end position="414"/>
    </location>
</feature>
<feature type="transmembrane region" description="Helical" evidence="6">
    <location>
        <begin position="191"/>
        <end position="212"/>
    </location>
</feature>
<reference evidence="7" key="1">
    <citation type="submission" date="2013-04" db="EMBL/GenBank/DDBJ databases">
        <title>The genome sequencing project of 58 acetic acid bacteria.</title>
        <authorList>
            <person name="Okamoto-Kainuma A."/>
            <person name="Ishikawa M."/>
            <person name="Umino S."/>
            <person name="Koizumi Y."/>
            <person name="Shiwa Y."/>
            <person name="Yoshikawa H."/>
            <person name="Matsutani M."/>
            <person name="Matsushita K."/>
        </authorList>
    </citation>
    <scope>NUCLEOTIDE SEQUENCE</scope>
    <source>
        <strain evidence="7">DSM 15669</strain>
    </source>
</reference>
<gene>
    <name evidence="7" type="ORF">AA15669_1550</name>
</gene>